<protein>
    <submittedName>
        <fullName evidence="2">Uncharacterized protein</fullName>
    </submittedName>
</protein>
<keyword evidence="3" id="KW-1185">Reference proteome</keyword>
<organism evidence="2 3">
    <name type="scientific">Kitasatospora nipponensis</name>
    <dbReference type="NCBI Taxonomy" id="258049"/>
    <lineage>
        <taxon>Bacteria</taxon>
        <taxon>Bacillati</taxon>
        <taxon>Actinomycetota</taxon>
        <taxon>Actinomycetes</taxon>
        <taxon>Kitasatosporales</taxon>
        <taxon>Streptomycetaceae</taxon>
        <taxon>Kitasatospora</taxon>
    </lineage>
</organism>
<gene>
    <name evidence="2" type="ORF">GCM10009665_42190</name>
</gene>
<feature type="compositionally biased region" description="Basic residues" evidence="1">
    <location>
        <begin position="38"/>
        <end position="52"/>
    </location>
</feature>
<feature type="compositionally biased region" description="Gly residues" evidence="1">
    <location>
        <begin position="11"/>
        <end position="20"/>
    </location>
</feature>
<feature type="region of interest" description="Disordered" evidence="1">
    <location>
        <begin position="1"/>
        <end position="97"/>
    </location>
</feature>
<name>A0ABP4H123_9ACTN</name>
<evidence type="ECO:0000313" key="2">
    <source>
        <dbReference type="EMBL" id="GAA1246808.1"/>
    </source>
</evidence>
<accession>A0ABP4H123</accession>
<dbReference type="EMBL" id="BAAALF010000077">
    <property type="protein sequence ID" value="GAA1246808.1"/>
    <property type="molecule type" value="Genomic_DNA"/>
</dbReference>
<comment type="caution">
    <text evidence="2">The sequence shown here is derived from an EMBL/GenBank/DDBJ whole genome shotgun (WGS) entry which is preliminary data.</text>
</comment>
<dbReference type="Proteomes" id="UP001500037">
    <property type="component" value="Unassembled WGS sequence"/>
</dbReference>
<reference evidence="3" key="1">
    <citation type="journal article" date="2019" name="Int. J. Syst. Evol. Microbiol.">
        <title>The Global Catalogue of Microorganisms (GCM) 10K type strain sequencing project: providing services to taxonomists for standard genome sequencing and annotation.</title>
        <authorList>
            <consortium name="The Broad Institute Genomics Platform"/>
            <consortium name="The Broad Institute Genome Sequencing Center for Infectious Disease"/>
            <person name="Wu L."/>
            <person name="Ma J."/>
        </authorList>
    </citation>
    <scope>NUCLEOTIDE SEQUENCE [LARGE SCALE GENOMIC DNA]</scope>
    <source>
        <strain evidence="3">JCM 13004</strain>
    </source>
</reference>
<evidence type="ECO:0000256" key="1">
    <source>
        <dbReference type="SAM" id="MobiDB-lite"/>
    </source>
</evidence>
<proteinExistence type="predicted"/>
<evidence type="ECO:0000313" key="3">
    <source>
        <dbReference type="Proteomes" id="UP001500037"/>
    </source>
</evidence>
<feature type="compositionally biased region" description="Low complexity" evidence="1">
    <location>
        <begin position="1"/>
        <end position="10"/>
    </location>
</feature>
<sequence>MLGVLRAEGAAGAGAEGASGGRRVAHGAFNESALGRWRPGRCGRHRRTHHKPTAPGRVRAPGCPDRHPNRTHHTNQQQGKGQTEGGCLIFRRSENRL</sequence>